<dbReference type="SUPFAM" id="SSF55811">
    <property type="entry name" value="Nudix"/>
    <property type="match status" value="1"/>
</dbReference>
<dbReference type="Pfam" id="PF00293">
    <property type="entry name" value="NUDIX"/>
    <property type="match status" value="1"/>
</dbReference>
<evidence type="ECO:0000313" key="5">
    <source>
        <dbReference type="Proteomes" id="UP000528286"/>
    </source>
</evidence>
<reference evidence="4 5" key="1">
    <citation type="submission" date="2020-08" db="EMBL/GenBank/DDBJ databases">
        <title>Genomic Encyclopedia of Type Strains, Phase IV (KMG-IV): sequencing the most valuable type-strain genomes for metagenomic binning, comparative biology and taxonomic classification.</title>
        <authorList>
            <person name="Goeker M."/>
        </authorList>
    </citation>
    <scope>NUCLEOTIDE SEQUENCE [LARGE SCALE GENOMIC DNA]</scope>
    <source>
        <strain evidence="4 5">DSM 29853</strain>
    </source>
</reference>
<keyword evidence="2 4" id="KW-0378">Hydrolase</keyword>
<comment type="caution">
    <text evidence="4">The sequence shown here is derived from an EMBL/GenBank/DDBJ whole genome shotgun (WGS) entry which is preliminary data.</text>
</comment>
<organism evidence="4 5">
    <name type="scientific">Gellertiella hungarica</name>
    <dbReference type="NCBI Taxonomy" id="1572859"/>
    <lineage>
        <taxon>Bacteria</taxon>
        <taxon>Pseudomonadati</taxon>
        <taxon>Pseudomonadota</taxon>
        <taxon>Alphaproteobacteria</taxon>
        <taxon>Hyphomicrobiales</taxon>
        <taxon>Rhizobiaceae</taxon>
        <taxon>Gellertiella</taxon>
    </lineage>
</organism>
<dbReference type="Gene3D" id="3.90.79.10">
    <property type="entry name" value="Nucleoside Triphosphate Pyrophosphohydrolase"/>
    <property type="match status" value="1"/>
</dbReference>
<evidence type="ECO:0000256" key="2">
    <source>
        <dbReference type="ARBA" id="ARBA00022801"/>
    </source>
</evidence>
<evidence type="ECO:0000259" key="3">
    <source>
        <dbReference type="PROSITE" id="PS51462"/>
    </source>
</evidence>
<dbReference type="PANTHER" id="PTHR43046">
    <property type="entry name" value="GDP-MANNOSE MANNOSYL HYDROLASE"/>
    <property type="match status" value="1"/>
</dbReference>
<dbReference type="Proteomes" id="UP000528286">
    <property type="component" value="Unassembled WGS sequence"/>
</dbReference>
<gene>
    <name evidence="4" type="ORF">GGR23_001849</name>
</gene>
<keyword evidence="5" id="KW-1185">Reference proteome</keyword>
<proteinExistence type="predicted"/>
<dbReference type="AlphaFoldDB" id="A0A7W6J4L6"/>
<dbReference type="EMBL" id="JACIEZ010000003">
    <property type="protein sequence ID" value="MBB4064662.1"/>
    <property type="molecule type" value="Genomic_DNA"/>
</dbReference>
<protein>
    <submittedName>
        <fullName evidence="4">8-oxo-dGTP diphosphatase</fullName>
        <ecNumber evidence="4">3.6.1.55</ecNumber>
    </submittedName>
</protein>
<dbReference type="PANTHER" id="PTHR43046:SF16">
    <property type="entry name" value="ADP-RIBOSE PYROPHOSPHATASE YJHB-RELATED"/>
    <property type="match status" value="1"/>
</dbReference>
<evidence type="ECO:0000256" key="1">
    <source>
        <dbReference type="ARBA" id="ARBA00001946"/>
    </source>
</evidence>
<dbReference type="GO" id="GO:0035539">
    <property type="term" value="F:8-oxo-7,8-dihydrodeoxyguanosine triphosphate pyrophosphatase activity"/>
    <property type="evidence" value="ECO:0007669"/>
    <property type="project" value="UniProtKB-EC"/>
</dbReference>
<comment type="cofactor">
    <cofactor evidence="1">
        <name>Mg(2+)</name>
        <dbReference type="ChEBI" id="CHEBI:18420"/>
    </cofactor>
</comment>
<sequence>MAADSPAQPSPGLPGLSFPGVGAGLAVMRNGKLLLYRRVKAPEAGSWNILGGKVDHMEPAAQAARREAEEESALAIGEIGFLCLSEQIIPEDGQHWLSLIFVTTDFSGEPGMPEPDKFHGFGWFGPDELPAPLSRFAADAVTALSERGYFARSAAS</sequence>
<dbReference type="InterPro" id="IPR015797">
    <property type="entry name" value="NUDIX_hydrolase-like_dom_sf"/>
</dbReference>
<dbReference type="InterPro" id="IPR000086">
    <property type="entry name" value="NUDIX_hydrolase_dom"/>
</dbReference>
<accession>A0A7W6J4L6</accession>
<dbReference type="EC" id="3.6.1.55" evidence="4"/>
<evidence type="ECO:0000313" key="4">
    <source>
        <dbReference type="EMBL" id="MBB4064662.1"/>
    </source>
</evidence>
<dbReference type="RefSeq" id="WP_183365914.1">
    <property type="nucleotide sequence ID" value="NZ_JACIEZ010000003.1"/>
</dbReference>
<name>A0A7W6J4L6_9HYPH</name>
<dbReference type="PROSITE" id="PS51462">
    <property type="entry name" value="NUDIX"/>
    <property type="match status" value="1"/>
</dbReference>
<feature type="domain" description="Nudix hydrolase" evidence="3">
    <location>
        <begin position="16"/>
        <end position="150"/>
    </location>
</feature>